<sequence length="86" mass="8870">MLGGPVRAVQVDQDQHPDHEQGDDDRAGRDTPDEGADSAHPASLPARFGVRPPAGRGARPSRGLGEAALPETIANPVVPSAMSNVV</sequence>
<keyword evidence="3" id="KW-1185">Reference proteome</keyword>
<organism evidence="2 3">
    <name type="scientific">Yinghuangia aomiensis</name>
    <dbReference type="NCBI Taxonomy" id="676205"/>
    <lineage>
        <taxon>Bacteria</taxon>
        <taxon>Bacillati</taxon>
        <taxon>Actinomycetota</taxon>
        <taxon>Actinomycetes</taxon>
        <taxon>Kitasatosporales</taxon>
        <taxon>Streptomycetaceae</taxon>
        <taxon>Yinghuangia</taxon>
    </lineage>
</organism>
<evidence type="ECO:0000313" key="3">
    <source>
        <dbReference type="Proteomes" id="UP001500466"/>
    </source>
</evidence>
<feature type="region of interest" description="Disordered" evidence="1">
    <location>
        <begin position="1"/>
        <end position="86"/>
    </location>
</feature>
<evidence type="ECO:0000256" key="1">
    <source>
        <dbReference type="SAM" id="MobiDB-lite"/>
    </source>
</evidence>
<protein>
    <submittedName>
        <fullName evidence="2">Uncharacterized protein</fullName>
    </submittedName>
</protein>
<proteinExistence type="predicted"/>
<dbReference type="EMBL" id="BAABHS010000003">
    <property type="protein sequence ID" value="GAA4950999.1"/>
    <property type="molecule type" value="Genomic_DNA"/>
</dbReference>
<dbReference type="Proteomes" id="UP001500466">
    <property type="component" value="Unassembled WGS sequence"/>
</dbReference>
<feature type="compositionally biased region" description="Low complexity" evidence="1">
    <location>
        <begin position="45"/>
        <end position="65"/>
    </location>
</feature>
<gene>
    <name evidence="2" type="ORF">GCM10023205_09730</name>
</gene>
<feature type="compositionally biased region" description="Basic and acidic residues" evidence="1">
    <location>
        <begin position="13"/>
        <end position="32"/>
    </location>
</feature>
<evidence type="ECO:0000313" key="2">
    <source>
        <dbReference type="EMBL" id="GAA4950999.1"/>
    </source>
</evidence>
<comment type="caution">
    <text evidence="2">The sequence shown here is derived from an EMBL/GenBank/DDBJ whole genome shotgun (WGS) entry which is preliminary data.</text>
</comment>
<reference evidence="3" key="1">
    <citation type="journal article" date="2019" name="Int. J. Syst. Evol. Microbiol.">
        <title>The Global Catalogue of Microorganisms (GCM) 10K type strain sequencing project: providing services to taxonomists for standard genome sequencing and annotation.</title>
        <authorList>
            <consortium name="The Broad Institute Genomics Platform"/>
            <consortium name="The Broad Institute Genome Sequencing Center for Infectious Disease"/>
            <person name="Wu L."/>
            <person name="Ma J."/>
        </authorList>
    </citation>
    <scope>NUCLEOTIDE SEQUENCE [LARGE SCALE GENOMIC DNA]</scope>
    <source>
        <strain evidence="3">JCM 17986</strain>
    </source>
</reference>
<accession>A0ABP9GQX4</accession>
<name>A0ABP9GQX4_9ACTN</name>